<evidence type="ECO:0000256" key="6">
    <source>
        <dbReference type="ARBA" id="ARBA00023154"/>
    </source>
</evidence>
<comment type="caution">
    <text evidence="9">The sequence shown here is derived from an EMBL/GenBank/DDBJ whole genome shotgun (WGS) entry which is preliminary data.</text>
</comment>
<name>A0A644W673_9ZZZZ</name>
<organism evidence="9">
    <name type="scientific">bioreactor metagenome</name>
    <dbReference type="NCBI Taxonomy" id="1076179"/>
    <lineage>
        <taxon>unclassified sequences</taxon>
        <taxon>metagenomes</taxon>
        <taxon>ecological metagenomes</taxon>
    </lineage>
</organism>
<evidence type="ECO:0000256" key="2">
    <source>
        <dbReference type="ARBA" id="ARBA00010219"/>
    </source>
</evidence>
<comment type="pathway">
    <text evidence="1">Amino-acid biosynthesis; L-lysine biosynthesis via DAP pathway; DL-2,6-diaminopimelate from LL-2,6-diaminopimelate: step 1/1.</text>
</comment>
<reference evidence="9" key="1">
    <citation type="submission" date="2019-08" db="EMBL/GenBank/DDBJ databases">
        <authorList>
            <person name="Kucharzyk K."/>
            <person name="Murdoch R.W."/>
            <person name="Higgins S."/>
            <person name="Loffler F."/>
        </authorList>
    </citation>
    <scope>NUCLEOTIDE SEQUENCE</scope>
</reference>
<keyword evidence="6" id="KW-0457">Lysine biosynthesis</keyword>
<protein>
    <recommendedName>
        <fullName evidence="3">diaminopimelate epimerase</fullName>
        <ecNumber evidence="3">5.1.1.7</ecNumber>
    </recommendedName>
</protein>
<evidence type="ECO:0000256" key="3">
    <source>
        <dbReference type="ARBA" id="ARBA00013080"/>
    </source>
</evidence>
<gene>
    <name evidence="9" type="primary">dapF_15</name>
    <name evidence="9" type="ORF">SDC9_45303</name>
</gene>
<evidence type="ECO:0000313" key="9">
    <source>
        <dbReference type="EMBL" id="MPL99088.1"/>
    </source>
</evidence>
<dbReference type="GO" id="GO:0008837">
    <property type="term" value="F:diaminopimelate epimerase activity"/>
    <property type="evidence" value="ECO:0007669"/>
    <property type="project" value="UniProtKB-EC"/>
</dbReference>
<dbReference type="UniPathway" id="UPA00034">
    <property type="reaction ID" value="UER00025"/>
</dbReference>
<accession>A0A644W673</accession>
<dbReference type="Pfam" id="PF01678">
    <property type="entry name" value="DAP_epimerase"/>
    <property type="match status" value="2"/>
</dbReference>
<dbReference type="Gene3D" id="3.10.310.10">
    <property type="entry name" value="Diaminopimelate Epimerase, Chain A, domain 1"/>
    <property type="match status" value="2"/>
</dbReference>
<dbReference type="HAMAP" id="MF_00197">
    <property type="entry name" value="DAP_epimerase"/>
    <property type="match status" value="1"/>
</dbReference>
<comment type="catalytic activity">
    <reaction evidence="8">
        <text>(2S,6S)-2,6-diaminopimelate = meso-2,6-diaminopimelate</text>
        <dbReference type="Rhea" id="RHEA:15393"/>
        <dbReference type="ChEBI" id="CHEBI:57609"/>
        <dbReference type="ChEBI" id="CHEBI:57791"/>
        <dbReference type="EC" id="5.1.1.7"/>
    </reaction>
</comment>
<dbReference type="PROSITE" id="PS01326">
    <property type="entry name" value="DAP_EPIMERASE"/>
    <property type="match status" value="1"/>
</dbReference>
<dbReference type="EC" id="5.1.1.7" evidence="3"/>
<dbReference type="PANTHER" id="PTHR31689:SF0">
    <property type="entry name" value="DIAMINOPIMELATE EPIMERASE"/>
    <property type="match status" value="1"/>
</dbReference>
<keyword evidence="4" id="KW-0963">Cytoplasm</keyword>
<sequence>MIWNGLTLCIILHQLINIMTTIKHKKLTFFTKMHGTGNDYIYINGFSEHIENPSELAVRWSNRHKGIGSDGLVLILPSEKADFRMRMFNADGSESEMCGNASRCIGKYVFDKGMTNKTELTLETPAGIKKLQLIPGKDGKVERVTVDMGEPAIQTNAIPVNTAKETMVNETVKFPSGRAYSITTVSMGNPHAVIFTENIATLDLQKIGPEIENAAIFPNRTNTEFIEVVSYGKLKMRVWERGSGETMACGTGACAAAVAGVLNKLSFRKVDIELPGGKLTIEWKATDNHVYLTGDAVTVFEGQAEQ</sequence>
<dbReference type="AlphaFoldDB" id="A0A644W673"/>
<evidence type="ECO:0000256" key="8">
    <source>
        <dbReference type="ARBA" id="ARBA00051712"/>
    </source>
</evidence>
<keyword evidence="5" id="KW-0028">Amino-acid biosynthesis</keyword>
<dbReference type="SUPFAM" id="SSF54506">
    <property type="entry name" value="Diaminopimelate epimerase-like"/>
    <property type="match status" value="1"/>
</dbReference>
<dbReference type="EMBL" id="VSSQ01000646">
    <property type="protein sequence ID" value="MPL99088.1"/>
    <property type="molecule type" value="Genomic_DNA"/>
</dbReference>
<comment type="similarity">
    <text evidence="2">Belongs to the diaminopimelate epimerase family.</text>
</comment>
<dbReference type="GO" id="GO:0005829">
    <property type="term" value="C:cytosol"/>
    <property type="evidence" value="ECO:0007669"/>
    <property type="project" value="TreeGrafter"/>
</dbReference>
<dbReference type="InterPro" id="IPR018510">
    <property type="entry name" value="DAP_epimerase_AS"/>
</dbReference>
<keyword evidence="7 9" id="KW-0413">Isomerase</keyword>
<dbReference type="PANTHER" id="PTHR31689">
    <property type="entry name" value="DIAMINOPIMELATE EPIMERASE, CHLOROPLASTIC"/>
    <property type="match status" value="1"/>
</dbReference>
<evidence type="ECO:0000256" key="7">
    <source>
        <dbReference type="ARBA" id="ARBA00023235"/>
    </source>
</evidence>
<evidence type="ECO:0000256" key="1">
    <source>
        <dbReference type="ARBA" id="ARBA00005196"/>
    </source>
</evidence>
<proteinExistence type="inferred from homology"/>
<evidence type="ECO:0000256" key="5">
    <source>
        <dbReference type="ARBA" id="ARBA00022605"/>
    </source>
</evidence>
<dbReference type="InterPro" id="IPR001653">
    <property type="entry name" value="DAP_epimerase_DapF"/>
</dbReference>
<evidence type="ECO:0000256" key="4">
    <source>
        <dbReference type="ARBA" id="ARBA00022490"/>
    </source>
</evidence>
<dbReference type="GO" id="GO:0009089">
    <property type="term" value="P:lysine biosynthetic process via diaminopimelate"/>
    <property type="evidence" value="ECO:0007669"/>
    <property type="project" value="UniProtKB-UniPathway"/>
</dbReference>
<dbReference type="FunFam" id="3.10.310.10:FF:000001">
    <property type="entry name" value="Diaminopimelate epimerase"/>
    <property type="match status" value="1"/>
</dbReference>
<dbReference type="NCBIfam" id="TIGR00652">
    <property type="entry name" value="DapF"/>
    <property type="match status" value="1"/>
</dbReference>